<dbReference type="EMBL" id="VORT01000021">
    <property type="protein sequence ID" value="TXD71326.1"/>
    <property type="molecule type" value="Genomic_DNA"/>
</dbReference>
<gene>
    <name evidence="1" type="ORF">ESU54_17220</name>
</gene>
<protein>
    <submittedName>
        <fullName evidence="1">Uncharacterized protein</fullName>
    </submittedName>
</protein>
<dbReference type="Proteomes" id="UP000321497">
    <property type="component" value="Unassembled WGS sequence"/>
</dbReference>
<keyword evidence="2" id="KW-1185">Reference proteome</keyword>
<dbReference type="OrthoDB" id="1442351at2"/>
<sequence length="126" mass="15055">MQIYDHDSPEAITFKNSSIELENWIEHLNYIEKEINNLLKLGKMELSEIFDSKAILDKLVHEKEINTTAINTFLKYKESLPKAAECEDVDCDMFYITEHEKFRKTYLAHLKKYREVKEEYFNVLSK</sequence>
<proteinExistence type="predicted"/>
<name>A0A5C6YVF0_9FLAO</name>
<organism evidence="1 2">
    <name type="scientific">Aequorivita antarctica</name>
    <dbReference type="NCBI Taxonomy" id="153266"/>
    <lineage>
        <taxon>Bacteria</taxon>
        <taxon>Pseudomonadati</taxon>
        <taxon>Bacteroidota</taxon>
        <taxon>Flavobacteriia</taxon>
        <taxon>Flavobacteriales</taxon>
        <taxon>Flavobacteriaceae</taxon>
        <taxon>Aequorivita</taxon>
    </lineage>
</organism>
<dbReference type="AlphaFoldDB" id="A0A5C6YVF0"/>
<reference evidence="1 2" key="1">
    <citation type="submission" date="2019-08" db="EMBL/GenBank/DDBJ databases">
        <title>Genome of Aequorivita antarctica SW49 (type strain).</title>
        <authorList>
            <person name="Bowman J.P."/>
        </authorList>
    </citation>
    <scope>NUCLEOTIDE SEQUENCE [LARGE SCALE GENOMIC DNA]</scope>
    <source>
        <strain evidence="1 2">SW49</strain>
    </source>
</reference>
<evidence type="ECO:0000313" key="1">
    <source>
        <dbReference type="EMBL" id="TXD71326.1"/>
    </source>
</evidence>
<comment type="caution">
    <text evidence="1">The sequence shown here is derived from an EMBL/GenBank/DDBJ whole genome shotgun (WGS) entry which is preliminary data.</text>
</comment>
<dbReference type="RefSeq" id="WP_111846023.1">
    <property type="nucleotide sequence ID" value="NZ_UEGI01000034.1"/>
</dbReference>
<accession>A0A5C6YVF0</accession>
<evidence type="ECO:0000313" key="2">
    <source>
        <dbReference type="Proteomes" id="UP000321497"/>
    </source>
</evidence>